<dbReference type="PANTHER" id="PTHR45947:SF3">
    <property type="entry name" value="SULFOQUINOVOSYL TRANSFERASE SQD2"/>
    <property type="match status" value="1"/>
</dbReference>
<comment type="caution">
    <text evidence="3">The sequence shown here is derived from an EMBL/GenBank/DDBJ whole genome shotgun (WGS) entry which is preliminary data.</text>
</comment>
<feature type="domain" description="Glycosyl transferase family 1" evidence="1">
    <location>
        <begin position="245"/>
        <end position="405"/>
    </location>
</feature>
<dbReference type="Proteomes" id="UP000451471">
    <property type="component" value="Unassembled WGS sequence"/>
</dbReference>
<proteinExistence type="predicted"/>
<sequence length="434" mass="48189">MGSETNTVRETLDAPQGAALDREYVLVTEFFSPDTASTGEYMTDVAVGLRARGLDLSVLTAQPHYHSGDHERQPRRTTVEGVPVERLRVPLLRTSTTARYLFDWVVFALAAFVHLLLDDAGEDREILFVSNPPILTAVVWAVCKLRGWEYTYILYDPYPHTLVTAGYIGEDNPIARLWYALNRRVYRDARGVITIGTQLRDLVVEEAGPGFDAAKLDVVDLWEDEDVLVPLAKADNPFSRRHGLVDPFVVLYSGNIGVMHDLGTLVRAAAAFEDEDVLFLVIGEGTEKRSCVELAARLGLDEGTVRFLPYQPLDALPYSLTSGDVSVVSKRDDMPEVSCKVYTSLAVGEPVLVVAPDASDEARIVRTHDAGQQCPPRDVEAVVEAVERWRSDSDLVERQGENARRAFERHYSKPRGVDAYYRSVTGVDPPAPEE</sequence>
<dbReference type="AlphaFoldDB" id="A0A6B0GUR4"/>
<dbReference type="Pfam" id="PF13579">
    <property type="entry name" value="Glyco_trans_4_4"/>
    <property type="match status" value="1"/>
</dbReference>
<evidence type="ECO:0000313" key="3">
    <source>
        <dbReference type="EMBL" id="MWG36323.1"/>
    </source>
</evidence>
<accession>A0A6B0GUR4</accession>
<protein>
    <submittedName>
        <fullName evidence="3">Glycosyltransferase</fullName>
    </submittedName>
</protein>
<evidence type="ECO:0000259" key="2">
    <source>
        <dbReference type="Pfam" id="PF13579"/>
    </source>
</evidence>
<evidence type="ECO:0000313" key="4">
    <source>
        <dbReference type="Proteomes" id="UP000451471"/>
    </source>
</evidence>
<dbReference type="CDD" id="cd03794">
    <property type="entry name" value="GT4_WbuB-like"/>
    <property type="match status" value="1"/>
</dbReference>
<gene>
    <name evidence="3" type="ORF">GQS65_17850</name>
</gene>
<dbReference type="InterPro" id="IPR001296">
    <property type="entry name" value="Glyco_trans_1"/>
</dbReference>
<keyword evidence="3" id="KW-0808">Transferase</keyword>
<dbReference type="Gene3D" id="3.40.50.2000">
    <property type="entry name" value="Glycogen Phosphorylase B"/>
    <property type="match status" value="2"/>
</dbReference>
<dbReference type="PANTHER" id="PTHR45947">
    <property type="entry name" value="SULFOQUINOVOSYL TRANSFERASE SQD2"/>
    <property type="match status" value="1"/>
</dbReference>
<dbReference type="GO" id="GO:0016758">
    <property type="term" value="F:hexosyltransferase activity"/>
    <property type="evidence" value="ECO:0007669"/>
    <property type="project" value="TreeGrafter"/>
</dbReference>
<dbReference type="InterPro" id="IPR050194">
    <property type="entry name" value="Glycosyltransferase_grp1"/>
</dbReference>
<dbReference type="EMBL" id="WSZK01000034">
    <property type="protein sequence ID" value="MWG36323.1"/>
    <property type="molecule type" value="Genomic_DNA"/>
</dbReference>
<feature type="domain" description="Glycosyltransferase subfamily 4-like N-terminal" evidence="2">
    <location>
        <begin position="39"/>
        <end position="220"/>
    </location>
</feature>
<keyword evidence="4" id="KW-1185">Reference proteome</keyword>
<reference evidence="3 4" key="1">
    <citation type="submission" date="2019-12" db="EMBL/GenBank/DDBJ databases">
        <title>Halocatena pleomorpha gen. nov. sp. nov., an extremely halophilic archaeon of family Halobacteriaceae isolated from saltpan soil.</title>
        <authorList>
            <person name="Pal Y."/>
            <person name="Verma A."/>
            <person name="Krishnamurthi S."/>
            <person name="Kumar P."/>
        </authorList>
    </citation>
    <scope>NUCLEOTIDE SEQUENCE [LARGE SCALE GENOMIC DNA]</scope>
    <source>
        <strain evidence="3 4">JCM 16495</strain>
    </source>
</reference>
<dbReference type="SUPFAM" id="SSF53756">
    <property type="entry name" value="UDP-Glycosyltransferase/glycogen phosphorylase"/>
    <property type="match status" value="1"/>
</dbReference>
<organism evidence="3 4">
    <name type="scientific">Halomarina oriensis</name>
    <dbReference type="NCBI Taxonomy" id="671145"/>
    <lineage>
        <taxon>Archaea</taxon>
        <taxon>Methanobacteriati</taxon>
        <taxon>Methanobacteriota</taxon>
        <taxon>Stenosarchaea group</taxon>
        <taxon>Halobacteria</taxon>
        <taxon>Halobacteriales</taxon>
        <taxon>Natronomonadaceae</taxon>
        <taxon>Halomarina</taxon>
    </lineage>
</organism>
<dbReference type="InterPro" id="IPR028098">
    <property type="entry name" value="Glyco_trans_4-like_N"/>
</dbReference>
<evidence type="ECO:0000259" key="1">
    <source>
        <dbReference type="Pfam" id="PF00534"/>
    </source>
</evidence>
<dbReference type="OrthoDB" id="132546at2157"/>
<name>A0A6B0GUR4_9EURY</name>
<dbReference type="RefSeq" id="WP_158205984.1">
    <property type="nucleotide sequence ID" value="NZ_WSZK01000034.1"/>
</dbReference>
<dbReference type="Pfam" id="PF00534">
    <property type="entry name" value="Glycos_transf_1"/>
    <property type="match status" value="1"/>
</dbReference>